<evidence type="ECO:0008006" key="4">
    <source>
        <dbReference type="Google" id="ProtNLM"/>
    </source>
</evidence>
<reference evidence="2" key="1">
    <citation type="journal article" date="2020" name="Stud. Mycol.">
        <title>101 Dothideomycetes genomes: a test case for predicting lifestyles and emergence of pathogens.</title>
        <authorList>
            <person name="Haridas S."/>
            <person name="Albert R."/>
            <person name="Binder M."/>
            <person name="Bloem J."/>
            <person name="Labutti K."/>
            <person name="Salamov A."/>
            <person name="Andreopoulos B."/>
            <person name="Baker S."/>
            <person name="Barry K."/>
            <person name="Bills G."/>
            <person name="Bluhm B."/>
            <person name="Cannon C."/>
            <person name="Castanera R."/>
            <person name="Culley D."/>
            <person name="Daum C."/>
            <person name="Ezra D."/>
            <person name="Gonzalez J."/>
            <person name="Henrissat B."/>
            <person name="Kuo A."/>
            <person name="Liang C."/>
            <person name="Lipzen A."/>
            <person name="Lutzoni F."/>
            <person name="Magnuson J."/>
            <person name="Mondo S."/>
            <person name="Nolan M."/>
            <person name="Ohm R."/>
            <person name="Pangilinan J."/>
            <person name="Park H.-J."/>
            <person name="Ramirez L."/>
            <person name="Alfaro M."/>
            <person name="Sun H."/>
            <person name="Tritt A."/>
            <person name="Yoshinaga Y."/>
            <person name="Zwiers L.-H."/>
            <person name="Turgeon B."/>
            <person name="Goodwin S."/>
            <person name="Spatafora J."/>
            <person name="Crous P."/>
            <person name="Grigoriev I."/>
        </authorList>
    </citation>
    <scope>NUCLEOTIDE SEQUENCE</scope>
    <source>
        <strain evidence="2">CBS 123094</strain>
    </source>
</reference>
<protein>
    <recommendedName>
        <fullName evidence="4">Pathogen-related protein</fullName>
    </recommendedName>
</protein>
<keyword evidence="3" id="KW-1185">Reference proteome</keyword>
<feature type="compositionally biased region" description="Basic and acidic residues" evidence="1">
    <location>
        <begin position="304"/>
        <end position="332"/>
    </location>
</feature>
<sequence>MAAAAVEIPPQPAPALPDYLTDQDAVLKDSEAKWRYGRAPDYSKTRKVFAETKQMTHEAGSLPELVQNLVKNWEVEASFKTSLSDWRTVDRPNYSFAINGSDPQDAEHMLRVGTYNAIISPNEYYSPEYSDFGSSHKTFKRMMPTFAWEVLEVYSGPPTVAFKWRHWGVMKADYVGFNNKGEKVTAPAHGGTIDIQGVTVATVNEKVQLQSVRTWFDPMDMFRQIAPHGVMKKEAVDKSIPPTEAIDSDQKVEIEQALKPVGMELPEGHPSVDVEGLVEATGCPFAGGAGKEAVKPFLPTEEQIGEKEAEKKEALLQESEQYREERYLRKGE</sequence>
<evidence type="ECO:0000313" key="3">
    <source>
        <dbReference type="Proteomes" id="UP000799779"/>
    </source>
</evidence>
<feature type="region of interest" description="Disordered" evidence="1">
    <location>
        <begin position="299"/>
        <end position="332"/>
    </location>
</feature>
<dbReference type="Gene3D" id="3.10.450.50">
    <property type="match status" value="1"/>
</dbReference>
<dbReference type="EMBL" id="ML977564">
    <property type="protein sequence ID" value="KAF2005244.1"/>
    <property type="molecule type" value="Genomic_DNA"/>
</dbReference>
<evidence type="ECO:0000256" key="1">
    <source>
        <dbReference type="SAM" id="MobiDB-lite"/>
    </source>
</evidence>
<accession>A0A6A5WWA9</accession>
<dbReference type="PANTHER" id="PTHR31723:SF10">
    <property type="entry name" value="PATHOGEN-RELATED PROTEIN"/>
    <property type="match status" value="1"/>
</dbReference>
<dbReference type="Proteomes" id="UP000799779">
    <property type="component" value="Unassembled WGS sequence"/>
</dbReference>
<dbReference type="PANTHER" id="PTHR31723">
    <property type="entry name" value="PATHOGENESIS-RELATED FAMILY PROTEIN"/>
    <property type="match status" value="1"/>
</dbReference>
<dbReference type="AlphaFoldDB" id="A0A6A5WWA9"/>
<dbReference type="InterPro" id="IPR032710">
    <property type="entry name" value="NTF2-like_dom_sf"/>
</dbReference>
<gene>
    <name evidence="2" type="ORF">P154DRAFT_518772</name>
</gene>
<evidence type="ECO:0000313" key="2">
    <source>
        <dbReference type="EMBL" id="KAF2005244.1"/>
    </source>
</evidence>
<dbReference type="SUPFAM" id="SSF54427">
    <property type="entry name" value="NTF2-like"/>
    <property type="match status" value="1"/>
</dbReference>
<dbReference type="InterPro" id="IPR053218">
    <property type="entry name" value="Pathogen-related_defense"/>
</dbReference>
<dbReference type="OrthoDB" id="65445at2759"/>
<proteinExistence type="predicted"/>
<name>A0A6A5WWA9_9PLEO</name>
<organism evidence="2 3">
    <name type="scientific">Amniculicola lignicola CBS 123094</name>
    <dbReference type="NCBI Taxonomy" id="1392246"/>
    <lineage>
        <taxon>Eukaryota</taxon>
        <taxon>Fungi</taxon>
        <taxon>Dikarya</taxon>
        <taxon>Ascomycota</taxon>
        <taxon>Pezizomycotina</taxon>
        <taxon>Dothideomycetes</taxon>
        <taxon>Pleosporomycetidae</taxon>
        <taxon>Pleosporales</taxon>
        <taxon>Amniculicolaceae</taxon>
        <taxon>Amniculicola</taxon>
    </lineage>
</organism>